<dbReference type="CDD" id="cd06779">
    <property type="entry name" value="cpPDZ_Deg_HtrA-like"/>
    <property type="match status" value="1"/>
</dbReference>
<keyword evidence="3" id="KW-0378">Hydrolase</keyword>
<reference evidence="6 7" key="1">
    <citation type="submission" date="2017-10" db="EMBL/GenBank/DDBJ databases">
        <title>Sequencing the genomes of 1000 actinobacteria strains.</title>
        <authorList>
            <person name="Klenk H.-P."/>
        </authorList>
    </citation>
    <scope>NUCLEOTIDE SEQUENCE [LARGE SCALE GENOMIC DNA]</scope>
    <source>
        <strain evidence="6 7">DSM 46092</strain>
    </source>
</reference>
<dbReference type="GO" id="GO:0006508">
    <property type="term" value="P:proteolysis"/>
    <property type="evidence" value="ECO:0007669"/>
    <property type="project" value="UniProtKB-KW"/>
</dbReference>
<dbReference type="AlphaFoldDB" id="A0A2A9G203"/>
<gene>
    <name evidence="6" type="ORF">ATK36_0427</name>
</gene>
<proteinExistence type="inferred from homology"/>
<feature type="compositionally biased region" description="Low complexity" evidence="4">
    <location>
        <begin position="470"/>
        <end position="491"/>
    </location>
</feature>
<dbReference type="InterPro" id="IPR051201">
    <property type="entry name" value="Chloro_Bact_Ser_Proteases"/>
</dbReference>
<dbReference type="SMART" id="SM00228">
    <property type="entry name" value="PDZ"/>
    <property type="match status" value="1"/>
</dbReference>
<evidence type="ECO:0000256" key="1">
    <source>
        <dbReference type="ARBA" id="ARBA00010541"/>
    </source>
</evidence>
<dbReference type="PROSITE" id="PS50106">
    <property type="entry name" value="PDZ"/>
    <property type="match status" value="1"/>
</dbReference>
<dbReference type="Gene3D" id="2.40.10.10">
    <property type="entry name" value="Trypsin-like serine proteases"/>
    <property type="match status" value="2"/>
</dbReference>
<comment type="similarity">
    <text evidence="1">Belongs to the peptidase S1C family.</text>
</comment>
<dbReference type="Gene3D" id="2.30.42.10">
    <property type="match status" value="1"/>
</dbReference>
<dbReference type="InterPro" id="IPR009003">
    <property type="entry name" value="Peptidase_S1_PA"/>
</dbReference>
<dbReference type="Pfam" id="PF13180">
    <property type="entry name" value="PDZ_2"/>
    <property type="match status" value="1"/>
</dbReference>
<dbReference type="InterPro" id="IPR001478">
    <property type="entry name" value="PDZ"/>
</dbReference>
<dbReference type="PANTHER" id="PTHR43343">
    <property type="entry name" value="PEPTIDASE S12"/>
    <property type="match status" value="1"/>
</dbReference>
<dbReference type="RefSeq" id="WP_281258989.1">
    <property type="nucleotide sequence ID" value="NZ_JBIAKZ010000019.1"/>
</dbReference>
<evidence type="ECO:0000313" key="7">
    <source>
        <dbReference type="Proteomes" id="UP000243542"/>
    </source>
</evidence>
<organism evidence="6 7">
    <name type="scientific">Amycolatopsis sulphurea</name>
    <dbReference type="NCBI Taxonomy" id="76022"/>
    <lineage>
        <taxon>Bacteria</taxon>
        <taxon>Bacillati</taxon>
        <taxon>Actinomycetota</taxon>
        <taxon>Actinomycetes</taxon>
        <taxon>Pseudonocardiales</taxon>
        <taxon>Pseudonocardiaceae</taxon>
        <taxon>Amycolatopsis</taxon>
    </lineage>
</organism>
<dbReference type="SUPFAM" id="SSF50494">
    <property type="entry name" value="Trypsin-like serine proteases"/>
    <property type="match status" value="1"/>
</dbReference>
<comment type="caution">
    <text evidence="6">The sequence shown here is derived from an EMBL/GenBank/DDBJ whole genome shotgun (WGS) entry which is preliminary data.</text>
</comment>
<evidence type="ECO:0000313" key="6">
    <source>
        <dbReference type="EMBL" id="PFG56892.1"/>
    </source>
</evidence>
<dbReference type="Pfam" id="PF13365">
    <property type="entry name" value="Trypsin_2"/>
    <property type="match status" value="1"/>
</dbReference>
<dbReference type="PANTHER" id="PTHR43343:SF3">
    <property type="entry name" value="PROTEASE DO-LIKE 8, CHLOROPLASTIC"/>
    <property type="match status" value="1"/>
</dbReference>
<evidence type="ECO:0000256" key="4">
    <source>
        <dbReference type="SAM" id="MobiDB-lite"/>
    </source>
</evidence>
<keyword evidence="7" id="KW-1185">Reference proteome</keyword>
<dbReference type="EMBL" id="PDJK01000001">
    <property type="protein sequence ID" value="PFG56892.1"/>
    <property type="molecule type" value="Genomic_DNA"/>
</dbReference>
<feature type="compositionally biased region" description="Gly residues" evidence="4">
    <location>
        <begin position="77"/>
        <end position="95"/>
    </location>
</feature>
<dbReference type="GO" id="GO:0004252">
    <property type="term" value="F:serine-type endopeptidase activity"/>
    <property type="evidence" value="ECO:0007669"/>
    <property type="project" value="InterPro"/>
</dbReference>
<feature type="domain" description="PDZ" evidence="5">
    <location>
        <begin position="518"/>
        <end position="604"/>
    </location>
</feature>
<dbReference type="InterPro" id="IPR001940">
    <property type="entry name" value="Peptidase_S1C"/>
</dbReference>
<accession>A0A2A9G203</accession>
<dbReference type="SUPFAM" id="SSF50156">
    <property type="entry name" value="PDZ domain-like"/>
    <property type="match status" value="1"/>
</dbReference>
<evidence type="ECO:0000256" key="3">
    <source>
        <dbReference type="ARBA" id="ARBA00022801"/>
    </source>
</evidence>
<dbReference type="Proteomes" id="UP000243542">
    <property type="component" value="Unassembled WGS sequence"/>
</dbReference>
<keyword evidence="2 6" id="KW-0645">Protease</keyword>
<feature type="compositionally biased region" description="Gly residues" evidence="4">
    <location>
        <begin position="443"/>
        <end position="469"/>
    </location>
</feature>
<feature type="region of interest" description="Disordered" evidence="4">
    <location>
        <begin position="443"/>
        <end position="491"/>
    </location>
</feature>
<dbReference type="InterPro" id="IPR043504">
    <property type="entry name" value="Peptidase_S1_PA_chymotrypsin"/>
</dbReference>
<feature type="compositionally biased region" description="Gly residues" evidence="4">
    <location>
        <begin position="50"/>
        <end position="68"/>
    </location>
</feature>
<feature type="compositionally biased region" description="Low complexity" evidence="4">
    <location>
        <begin position="116"/>
        <end position="159"/>
    </location>
</feature>
<dbReference type="InterPro" id="IPR036034">
    <property type="entry name" value="PDZ_sf"/>
</dbReference>
<feature type="region of interest" description="Disordered" evidence="4">
    <location>
        <begin position="1"/>
        <end position="172"/>
    </location>
</feature>
<name>A0A2A9G203_9PSEU</name>
<evidence type="ECO:0000259" key="5">
    <source>
        <dbReference type="PROSITE" id="PS50106"/>
    </source>
</evidence>
<dbReference type="PRINTS" id="PR00834">
    <property type="entry name" value="PROTEASES2C"/>
</dbReference>
<evidence type="ECO:0000256" key="2">
    <source>
        <dbReference type="ARBA" id="ARBA00022670"/>
    </source>
</evidence>
<sequence>MNEQEPNPGRDPRRPHPQAGQDNPWAPPGSGQPGGEYGGADRPDATPGATGAGQAGVGWLGAGRGAAGAGQASAGWSGAGRGETGAGQTGAGWPGAGHTNAGPASAGQTGPGGYPGSSHPGSWHPAAAHPGTGPAAGQPGIEAAHEATGYAAAQHSAGHPGAGPVPPGGGYPGAGHAGYAGWAPHGTHQFGRPPKRGHPVRSAAIVVGAVGLSVAVGLGAGHFVWQSNGASGNQNFGSIGTPGGASNAAINAQAIAGKVDPGLVDVNTELGYQGAAAAGTGIVLTSDGEVLTNNHVVEGATSIKVTDIGNGRTYTASVLGYDRSHDVAVLKLANASGLTTETLGDSSKVTVGDAVVGIGNAGGTGGDPAVASGRVTALGQSITASDESSGSSEQLTGLIQVDANIQSGDSGGPLVNANGQVIGMDTAASAGYQFNGSQGGLGQGGFGQGQGGYGQGGLGQGNGGLGQDGPGNSSQGNSSQNGSDGTTGQQGFAIPINQAVSVAHQIVGGTSSSTVHIGQTAFLGVSVSDGGGRPGQGQGRSTTGQGAVIQSVLTGGPAANAGLSAGEVITALNGRTVDSATALTTLMDQHHPGDNLTLTVLDSSGQQHSVTVTPVQGPVG</sequence>
<protein>
    <submittedName>
        <fullName evidence="6">S1-C subfamily serine protease</fullName>
    </submittedName>
</protein>